<evidence type="ECO:0000313" key="2">
    <source>
        <dbReference type="EMBL" id="OMO58056.1"/>
    </source>
</evidence>
<dbReference type="Gramene" id="OMO58056">
    <property type="protein sequence ID" value="OMO58056"/>
    <property type="gene ID" value="CCACVL1_25600"/>
</dbReference>
<name>A0A1R3GJ13_COCAP</name>
<dbReference type="EMBL" id="AWWV01014258">
    <property type="protein sequence ID" value="OMO58056.1"/>
    <property type="molecule type" value="Genomic_DNA"/>
</dbReference>
<feature type="region of interest" description="Disordered" evidence="1">
    <location>
        <begin position="1"/>
        <end position="31"/>
    </location>
</feature>
<sequence>MQEGNQGRLPTAAIRKKQFKSKAKAKHDGRGIRNSLRVFEEELARERGKKRKLEEHGRADQAALSAKAREFTAFRQERDRAFAVKEAGERLVDAFPYDKMTFDEDDVVFMEDIVAWMNLFTGGGHGNDGDGV</sequence>
<gene>
    <name evidence="2" type="ORF">CCACVL1_25600</name>
</gene>
<feature type="compositionally biased region" description="Basic residues" evidence="1">
    <location>
        <begin position="14"/>
        <end position="25"/>
    </location>
</feature>
<protein>
    <submittedName>
        <fullName evidence="2">Myb-related protein Myb4-like protein</fullName>
    </submittedName>
</protein>
<dbReference type="AlphaFoldDB" id="A0A1R3GJ13"/>
<comment type="caution">
    <text evidence="2">The sequence shown here is derived from an EMBL/GenBank/DDBJ whole genome shotgun (WGS) entry which is preliminary data.</text>
</comment>
<proteinExistence type="predicted"/>
<accession>A0A1R3GJ13</accession>
<dbReference type="Proteomes" id="UP000188268">
    <property type="component" value="Unassembled WGS sequence"/>
</dbReference>
<reference evidence="2 3" key="1">
    <citation type="submission" date="2013-09" db="EMBL/GenBank/DDBJ databases">
        <title>Corchorus capsularis genome sequencing.</title>
        <authorList>
            <person name="Alam M."/>
            <person name="Haque M.S."/>
            <person name="Islam M.S."/>
            <person name="Emdad E.M."/>
            <person name="Islam M.M."/>
            <person name="Ahmed B."/>
            <person name="Halim A."/>
            <person name="Hossen Q.M.M."/>
            <person name="Hossain M.Z."/>
            <person name="Ahmed R."/>
            <person name="Khan M.M."/>
            <person name="Islam R."/>
            <person name="Rashid M.M."/>
            <person name="Khan S.A."/>
            <person name="Rahman M.S."/>
            <person name="Alam M."/>
        </authorList>
    </citation>
    <scope>NUCLEOTIDE SEQUENCE [LARGE SCALE GENOMIC DNA]</scope>
    <source>
        <strain evidence="3">cv. CVL-1</strain>
        <tissue evidence="2">Whole seedling</tissue>
    </source>
</reference>
<evidence type="ECO:0000313" key="3">
    <source>
        <dbReference type="Proteomes" id="UP000188268"/>
    </source>
</evidence>
<keyword evidence="3" id="KW-1185">Reference proteome</keyword>
<evidence type="ECO:0000256" key="1">
    <source>
        <dbReference type="SAM" id="MobiDB-lite"/>
    </source>
</evidence>
<organism evidence="2 3">
    <name type="scientific">Corchorus capsularis</name>
    <name type="common">Jute</name>
    <dbReference type="NCBI Taxonomy" id="210143"/>
    <lineage>
        <taxon>Eukaryota</taxon>
        <taxon>Viridiplantae</taxon>
        <taxon>Streptophyta</taxon>
        <taxon>Embryophyta</taxon>
        <taxon>Tracheophyta</taxon>
        <taxon>Spermatophyta</taxon>
        <taxon>Magnoliopsida</taxon>
        <taxon>eudicotyledons</taxon>
        <taxon>Gunneridae</taxon>
        <taxon>Pentapetalae</taxon>
        <taxon>rosids</taxon>
        <taxon>malvids</taxon>
        <taxon>Malvales</taxon>
        <taxon>Malvaceae</taxon>
        <taxon>Grewioideae</taxon>
        <taxon>Apeibeae</taxon>
        <taxon>Corchorus</taxon>
    </lineage>
</organism>